<sequence length="56" mass="6434">MASNCSFTEYVAERFDDNFLTVAGKYRKRQQGLSVLRTPKGTPFRRNGNLRGRLPL</sequence>
<accession>A0A6N2SDH7</accession>
<feature type="region of interest" description="Disordered" evidence="1">
    <location>
        <begin position="37"/>
        <end position="56"/>
    </location>
</feature>
<feature type="compositionally biased region" description="Low complexity" evidence="1">
    <location>
        <begin position="45"/>
        <end position="56"/>
    </location>
</feature>
<dbReference type="AlphaFoldDB" id="A0A6N2SDH7"/>
<proteinExistence type="predicted"/>
<protein>
    <submittedName>
        <fullName evidence="2">Uncharacterized protein</fullName>
    </submittedName>
</protein>
<organism evidence="2">
    <name type="scientific">Clostridium innocuum</name>
    <dbReference type="NCBI Taxonomy" id="1522"/>
    <lineage>
        <taxon>Bacteria</taxon>
        <taxon>Bacillati</taxon>
        <taxon>Bacillota</taxon>
        <taxon>Clostridia</taxon>
        <taxon>Eubacteriales</taxon>
        <taxon>Clostridiaceae</taxon>
        <taxon>Clostridium</taxon>
    </lineage>
</organism>
<dbReference type="EMBL" id="CACRTE010000010">
    <property type="protein sequence ID" value="VYS89610.1"/>
    <property type="molecule type" value="Genomic_DNA"/>
</dbReference>
<evidence type="ECO:0000256" key="1">
    <source>
        <dbReference type="SAM" id="MobiDB-lite"/>
    </source>
</evidence>
<name>A0A6N2SDH7_CLOIN</name>
<evidence type="ECO:0000313" key="2">
    <source>
        <dbReference type="EMBL" id="VYS89610.1"/>
    </source>
</evidence>
<reference evidence="2" key="1">
    <citation type="submission" date="2019-11" db="EMBL/GenBank/DDBJ databases">
        <authorList>
            <person name="Feng L."/>
        </authorList>
    </citation>
    <scope>NUCLEOTIDE SEQUENCE</scope>
    <source>
        <strain evidence="2">CinnocuumLFYP12</strain>
    </source>
</reference>
<gene>
    <name evidence="2" type="ORF">CILFYP12_00729</name>
</gene>